<dbReference type="EMBL" id="LGRX02014596">
    <property type="protein sequence ID" value="KAK3264374.1"/>
    <property type="molecule type" value="Genomic_DNA"/>
</dbReference>
<dbReference type="InterPro" id="IPR010827">
    <property type="entry name" value="BamA/TamA_POTRA"/>
</dbReference>
<dbReference type="InterPro" id="IPR039910">
    <property type="entry name" value="D15-like"/>
</dbReference>
<feature type="domain" description="Bacterial surface antigen (D15)" evidence="5">
    <location>
        <begin position="333"/>
        <end position="639"/>
    </location>
</feature>
<dbReference type="AlphaFoldDB" id="A0AAE0FQX0"/>
<keyword evidence="1" id="KW-0934">Plastid</keyword>
<dbReference type="Proteomes" id="UP001190700">
    <property type="component" value="Unassembled WGS sequence"/>
</dbReference>
<dbReference type="Gene3D" id="2.40.160.50">
    <property type="entry name" value="membrane protein fhac: a member of the omp85/tpsb transporter family"/>
    <property type="match status" value="1"/>
</dbReference>
<dbReference type="Pfam" id="PF07244">
    <property type="entry name" value="POTRA"/>
    <property type="match status" value="1"/>
</dbReference>
<organism evidence="7 8">
    <name type="scientific">Cymbomonas tetramitiformis</name>
    <dbReference type="NCBI Taxonomy" id="36881"/>
    <lineage>
        <taxon>Eukaryota</taxon>
        <taxon>Viridiplantae</taxon>
        <taxon>Chlorophyta</taxon>
        <taxon>Pyramimonadophyceae</taxon>
        <taxon>Pyramimonadales</taxon>
        <taxon>Pyramimonadaceae</taxon>
        <taxon>Cymbomonas</taxon>
    </lineage>
</organism>
<name>A0AAE0FQX0_9CHLO</name>
<reference evidence="7 8" key="1">
    <citation type="journal article" date="2015" name="Genome Biol. Evol.">
        <title>Comparative Genomics of a Bacterivorous Green Alga Reveals Evolutionary Causalities and Consequences of Phago-Mixotrophic Mode of Nutrition.</title>
        <authorList>
            <person name="Burns J.A."/>
            <person name="Paasch A."/>
            <person name="Narechania A."/>
            <person name="Kim E."/>
        </authorList>
    </citation>
    <scope>NUCLEOTIDE SEQUENCE [LARGE SCALE GENOMIC DNA]</scope>
    <source>
        <strain evidence="7 8">PLY_AMNH</strain>
    </source>
</reference>
<dbReference type="Pfam" id="PF01103">
    <property type="entry name" value="Omp85"/>
    <property type="match status" value="1"/>
</dbReference>
<evidence type="ECO:0000259" key="6">
    <source>
        <dbReference type="Pfam" id="PF07244"/>
    </source>
</evidence>
<keyword evidence="1" id="KW-1002">Plastid outer membrane</keyword>
<feature type="domain" description="POTRA" evidence="6">
    <location>
        <begin position="233"/>
        <end position="295"/>
    </location>
</feature>
<sequence>MALSSTLNADTSKLQRGGGDGGGGGGGNFGVQPAFAEADDEDEEEESEADADEGEDQKFLCEGVKAANLVAGPGIPTQAELFDGLNCQPGAMVSRKELSEDLTSLLSTGLFQNVDANVQPTGKGYVVEFTFREKVWPGMVEFKISGATVLPEDVADEVLAEARKSKYTTVRVLAQAKNIIEGYYQEKGLSFGTISHFDGMETGSVIAHVIEGEVASVNLVYLDDKGGQSNKGSTNPRVVRRELPFKVGELYNVEDAKRALRDIFVLQLFDNVQVVPKPNEEEQSKVDVDIVLKERPLKTAEVELEWGIAPGDKGRPDLVNIRPGGSVFFENRNLDGEGRQLYGSVSTSNFFSPNEDLGFKIEYVHPYVKGDHDENRTCLNVSAFNSRKLSPVFTGGPFADEVPPIWVDRAGAKATVTENFTRQSKLTYGLVLEEITTRDENGSVCTNGMRNSANGMPSMDGPPTTFSDSGTDRVAFLQANMTRDCTYFCNGTPIGARDIWQMDQGLGIGPGNPFYNRTSLSSTRFIMLKTPGRRSEMPPPVLVLHAKGGMAIGDLPSYDAFVLGGPYSVRGYNVGELAACRRLIETAIELRVPVPKLNSHAYSFYEYGTDLGSSKELAGNPTEFYRRMGKGASWGGGMKLGAVRAEYVHDGNTSKGNFFIRFGERF</sequence>
<feature type="compositionally biased region" description="Polar residues" evidence="4">
    <location>
        <begin position="1"/>
        <end position="14"/>
    </location>
</feature>
<comment type="subcellular location">
    <subcellularLocation>
        <location evidence="3">Plastid</location>
        <location evidence="3">Chloroplast outer membrane</location>
    </subcellularLocation>
</comment>
<dbReference type="Gene3D" id="3.10.20.310">
    <property type="entry name" value="membrane protein fhac"/>
    <property type="match status" value="2"/>
</dbReference>
<evidence type="ECO:0000313" key="7">
    <source>
        <dbReference type="EMBL" id="KAK3264374.1"/>
    </source>
</evidence>
<feature type="compositionally biased region" description="Acidic residues" evidence="4">
    <location>
        <begin position="37"/>
        <end position="55"/>
    </location>
</feature>
<evidence type="ECO:0000259" key="5">
    <source>
        <dbReference type="Pfam" id="PF01103"/>
    </source>
</evidence>
<dbReference type="GO" id="GO:0009658">
    <property type="term" value="P:chloroplast organization"/>
    <property type="evidence" value="ECO:0007669"/>
    <property type="project" value="TreeGrafter"/>
</dbReference>
<proteinExistence type="predicted"/>
<dbReference type="InterPro" id="IPR000184">
    <property type="entry name" value="Bac_surfAg_D15"/>
</dbReference>
<evidence type="ECO:0000256" key="4">
    <source>
        <dbReference type="SAM" id="MobiDB-lite"/>
    </source>
</evidence>
<gene>
    <name evidence="7" type="ORF">CYMTET_26883</name>
</gene>
<dbReference type="GO" id="GO:0045037">
    <property type="term" value="P:protein import into chloroplast stroma"/>
    <property type="evidence" value="ECO:0007669"/>
    <property type="project" value="TreeGrafter"/>
</dbReference>
<accession>A0AAE0FQX0</accession>
<evidence type="ECO:0000256" key="1">
    <source>
        <dbReference type="ARBA" id="ARBA00022805"/>
    </source>
</evidence>
<evidence type="ECO:0000256" key="2">
    <source>
        <dbReference type="ARBA" id="ARBA00023136"/>
    </source>
</evidence>
<dbReference type="GO" id="GO:0009707">
    <property type="term" value="C:chloroplast outer membrane"/>
    <property type="evidence" value="ECO:0007669"/>
    <property type="project" value="UniProtKB-SubCell"/>
</dbReference>
<feature type="region of interest" description="Disordered" evidence="4">
    <location>
        <begin position="1"/>
        <end position="56"/>
    </location>
</feature>
<keyword evidence="8" id="KW-1185">Reference proteome</keyword>
<dbReference type="PANTHER" id="PTHR12815:SF42">
    <property type="entry name" value="BACTERIAL SURFACE ANTIGEN (D15) DOMAIN-CONTAINING PROTEIN"/>
    <property type="match status" value="1"/>
</dbReference>
<comment type="caution">
    <text evidence="7">The sequence shown here is derived from an EMBL/GenBank/DDBJ whole genome shotgun (WGS) entry which is preliminary data.</text>
</comment>
<feature type="compositionally biased region" description="Gly residues" evidence="4">
    <location>
        <begin position="16"/>
        <end position="29"/>
    </location>
</feature>
<protein>
    <submittedName>
        <fullName evidence="7">Protein toc75-3, chloroplastic</fullName>
    </submittedName>
</protein>
<evidence type="ECO:0000313" key="8">
    <source>
        <dbReference type="Proteomes" id="UP001190700"/>
    </source>
</evidence>
<keyword evidence="2" id="KW-0472">Membrane</keyword>
<dbReference type="PANTHER" id="PTHR12815">
    <property type="entry name" value="SORTING AND ASSEMBLY MACHINERY SAMM50 PROTEIN FAMILY MEMBER"/>
    <property type="match status" value="1"/>
</dbReference>
<evidence type="ECO:0000256" key="3">
    <source>
        <dbReference type="ARBA" id="ARBA00024013"/>
    </source>
</evidence>